<reference evidence="1 2" key="1">
    <citation type="journal article" date="2018" name="New Phytol.">
        <title>Comparative genomics and transcriptomics depict ericoid mycorrhizal fungi as versatile saprotrophs and plant mutualists.</title>
        <authorList>
            <person name="Martino E."/>
            <person name="Morin E."/>
            <person name="Grelet G.A."/>
            <person name="Kuo A."/>
            <person name="Kohler A."/>
            <person name="Daghino S."/>
            <person name="Barry K.W."/>
            <person name="Cichocki N."/>
            <person name="Clum A."/>
            <person name="Dockter R.B."/>
            <person name="Hainaut M."/>
            <person name="Kuo R.C."/>
            <person name="LaButti K."/>
            <person name="Lindahl B.D."/>
            <person name="Lindquist E.A."/>
            <person name="Lipzen A."/>
            <person name="Khouja H.R."/>
            <person name="Magnuson J."/>
            <person name="Murat C."/>
            <person name="Ohm R.A."/>
            <person name="Singer S.W."/>
            <person name="Spatafora J.W."/>
            <person name="Wang M."/>
            <person name="Veneault-Fourrey C."/>
            <person name="Henrissat B."/>
            <person name="Grigoriev I.V."/>
            <person name="Martin F.M."/>
            <person name="Perotto S."/>
        </authorList>
    </citation>
    <scope>NUCLEOTIDE SEQUENCE [LARGE SCALE GENOMIC DNA]</scope>
    <source>
        <strain evidence="1 2">ATCC 22711</strain>
    </source>
</reference>
<evidence type="ECO:0000313" key="1">
    <source>
        <dbReference type="EMBL" id="PSS27102.1"/>
    </source>
</evidence>
<protein>
    <submittedName>
        <fullName evidence="1">Uncharacterized protein</fullName>
    </submittedName>
</protein>
<dbReference type="GeneID" id="36571240"/>
<proteinExistence type="predicted"/>
<dbReference type="EMBL" id="KZ679006">
    <property type="protein sequence ID" value="PSS27102.1"/>
    <property type="molecule type" value="Genomic_DNA"/>
</dbReference>
<sequence length="170" mass="18807">MIQISQGATAANSLTGSQAHRPMATCHHRKQNQHTQYVWTFCEFFTTSQVSSKKMLPGSGPAPKNLPHFSFPFSYLGPTSRLDHWRAARARSWRPRTRSSRTTQAIAARWAGDPNKTGLGLAVFTAASGSETVTLVLKVSLVLVVQAVLPGRTIQIHSILRRRKRSKWGG</sequence>
<accession>A0A2T3BCL2</accession>
<keyword evidence="2" id="KW-1185">Reference proteome</keyword>
<dbReference type="Proteomes" id="UP000241818">
    <property type="component" value="Unassembled WGS sequence"/>
</dbReference>
<dbReference type="InParanoid" id="A0A2T3BCL2"/>
<organism evidence="1 2">
    <name type="scientific">Amorphotheca resinae ATCC 22711</name>
    <dbReference type="NCBI Taxonomy" id="857342"/>
    <lineage>
        <taxon>Eukaryota</taxon>
        <taxon>Fungi</taxon>
        <taxon>Dikarya</taxon>
        <taxon>Ascomycota</taxon>
        <taxon>Pezizomycotina</taxon>
        <taxon>Leotiomycetes</taxon>
        <taxon>Helotiales</taxon>
        <taxon>Amorphothecaceae</taxon>
        <taxon>Amorphotheca</taxon>
    </lineage>
</organism>
<dbReference type="RefSeq" id="XP_024724627.1">
    <property type="nucleotide sequence ID" value="XM_024863159.1"/>
</dbReference>
<name>A0A2T3BCL2_AMORE</name>
<dbReference type="AlphaFoldDB" id="A0A2T3BCL2"/>
<evidence type="ECO:0000313" key="2">
    <source>
        <dbReference type="Proteomes" id="UP000241818"/>
    </source>
</evidence>
<gene>
    <name evidence="1" type="ORF">M430DRAFT_149759</name>
</gene>